<feature type="domain" description="Methyltransferase" evidence="1">
    <location>
        <begin position="51"/>
        <end position="161"/>
    </location>
</feature>
<dbReference type="SUPFAM" id="SSF53335">
    <property type="entry name" value="S-adenosyl-L-methionine-dependent methyltransferases"/>
    <property type="match status" value="1"/>
</dbReference>
<evidence type="ECO:0000259" key="1">
    <source>
        <dbReference type="Pfam" id="PF13649"/>
    </source>
</evidence>
<dbReference type="InterPro" id="IPR029063">
    <property type="entry name" value="SAM-dependent_MTases_sf"/>
</dbReference>
<proteinExistence type="predicted"/>
<dbReference type="InterPro" id="IPR041698">
    <property type="entry name" value="Methyltransf_25"/>
</dbReference>
<dbReference type="EMBL" id="MNBE01000723">
    <property type="protein sequence ID" value="OKO93671.1"/>
    <property type="molecule type" value="Genomic_DNA"/>
</dbReference>
<dbReference type="Pfam" id="PF13649">
    <property type="entry name" value="Methyltransf_25"/>
    <property type="match status" value="1"/>
</dbReference>
<gene>
    <name evidence="2" type="ORF">PENSUB_11950</name>
</gene>
<keyword evidence="3" id="KW-1185">Reference proteome</keyword>
<protein>
    <recommendedName>
        <fullName evidence="1">Methyltransferase domain-containing protein</fullName>
    </recommendedName>
</protein>
<evidence type="ECO:0000313" key="3">
    <source>
        <dbReference type="Proteomes" id="UP000186955"/>
    </source>
</evidence>
<dbReference type="Gene3D" id="3.40.50.150">
    <property type="entry name" value="Vaccinia Virus protein VP39"/>
    <property type="match status" value="1"/>
</dbReference>
<sequence>MAAYHSPYYAEVYDLGLARTPWACDDAAIYLDAYKQMSSLRPRDPSHDYLVLDVGTGTGRVFRQIAEYMIQENISPAYNRFIGVDISPHMISRAKEIVPKSLASRITYTVGSALDLQAIEGLQGPPKVDLLIFAYASISLLSEPGAAEKFLRQVVKVLRPGTGRAYIPIGYLFDDGRQSEADKINQRYADASTRTDMPSKKYPNVFYRFPEGYMATRREGNIVKYAVPMQVVEKGTGGQERVIEAESPTTSVRMWGDGEFLLEAQMAGLQLVEAKRTFNETSYVFCVA</sequence>
<dbReference type="AlphaFoldDB" id="A0A1Q5T069"/>
<reference evidence="2 3" key="1">
    <citation type="submission" date="2016-10" db="EMBL/GenBank/DDBJ databases">
        <title>Genome sequence of the ascomycete fungus Penicillium subrubescens.</title>
        <authorList>
            <person name="De Vries R.P."/>
            <person name="Peng M."/>
            <person name="Dilokpimol A."/>
            <person name="Hilden K."/>
            <person name="Makela M.R."/>
            <person name="Grigoriev I."/>
            <person name="Riley R."/>
            <person name="Granchi Z."/>
        </authorList>
    </citation>
    <scope>NUCLEOTIDE SEQUENCE [LARGE SCALE GENOMIC DNA]</scope>
    <source>
        <strain evidence="2 3">CBS 132785</strain>
    </source>
</reference>
<name>A0A1Q5T069_9EURO</name>
<comment type="caution">
    <text evidence="2">The sequence shown here is derived from an EMBL/GenBank/DDBJ whole genome shotgun (WGS) entry which is preliminary data.</text>
</comment>
<dbReference type="OrthoDB" id="5339271at2759"/>
<dbReference type="CDD" id="cd02440">
    <property type="entry name" value="AdoMet_MTases"/>
    <property type="match status" value="1"/>
</dbReference>
<dbReference type="GO" id="GO:0008168">
    <property type="term" value="F:methyltransferase activity"/>
    <property type="evidence" value="ECO:0007669"/>
    <property type="project" value="TreeGrafter"/>
</dbReference>
<dbReference type="InterPro" id="IPR050508">
    <property type="entry name" value="Methyltransf_Superfamily"/>
</dbReference>
<evidence type="ECO:0000313" key="2">
    <source>
        <dbReference type="EMBL" id="OKO93671.1"/>
    </source>
</evidence>
<organism evidence="2 3">
    <name type="scientific">Penicillium subrubescens</name>
    <dbReference type="NCBI Taxonomy" id="1316194"/>
    <lineage>
        <taxon>Eukaryota</taxon>
        <taxon>Fungi</taxon>
        <taxon>Dikarya</taxon>
        <taxon>Ascomycota</taxon>
        <taxon>Pezizomycotina</taxon>
        <taxon>Eurotiomycetes</taxon>
        <taxon>Eurotiomycetidae</taxon>
        <taxon>Eurotiales</taxon>
        <taxon>Aspergillaceae</taxon>
        <taxon>Penicillium</taxon>
    </lineage>
</organism>
<dbReference type="PANTHER" id="PTHR42912">
    <property type="entry name" value="METHYLTRANSFERASE"/>
    <property type="match status" value="1"/>
</dbReference>
<dbReference type="Proteomes" id="UP000186955">
    <property type="component" value="Unassembled WGS sequence"/>
</dbReference>
<accession>A0A1Q5T069</accession>